<dbReference type="Pfam" id="PF00501">
    <property type="entry name" value="AMP-binding"/>
    <property type="match status" value="1"/>
</dbReference>
<dbReference type="PANTHER" id="PTHR24096">
    <property type="entry name" value="LONG-CHAIN-FATTY-ACID--COA LIGASE"/>
    <property type="match status" value="1"/>
</dbReference>
<dbReference type="Gene3D" id="3.30.300.30">
    <property type="match status" value="1"/>
</dbReference>
<dbReference type="EMBL" id="KZ852087">
    <property type="protein sequence ID" value="RDH27582.1"/>
    <property type="molecule type" value="Genomic_DNA"/>
</dbReference>
<evidence type="ECO:0000313" key="4">
    <source>
        <dbReference type="Proteomes" id="UP000253729"/>
    </source>
</evidence>
<dbReference type="InterPro" id="IPR045851">
    <property type="entry name" value="AMP-bd_C_sf"/>
</dbReference>
<feature type="domain" description="AMP-binding enzyme C-terminal" evidence="2">
    <location>
        <begin position="475"/>
        <end position="549"/>
    </location>
</feature>
<name>A0A3F3PLC7_9EURO</name>
<evidence type="ECO:0000259" key="2">
    <source>
        <dbReference type="Pfam" id="PF13193"/>
    </source>
</evidence>
<reference evidence="3 4" key="1">
    <citation type="submission" date="2018-07" db="EMBL/GenBank/DDBJ databases">
        <title>The genomes of Aspergillus section Nigri reveals drivers in fungal speciation.</title>
        <authorList>
            <consortium name="DOE Joint Genome Institute"/>
            <person name="Vesth T.C."/>
            <person name="Nybo J."/>
            <person name="Theobald S."/>
            <person name="Brandl J."/>
            <person name="Frisvad J.C."/>
            <person name="Nielsen K.F."/>
            <person name="Lyhne E.K."/>
            <person name="Kogle M.E."/>
            <person name="Kuo A."/>
            <person name="Riley R."/>
            <person name="Clum A."/>
            <person name="Nolan M."/>
            <person name="Lipzen A."/>
            <person name="Salamov A."/>
            <person name="Henrissat B."/>
            <person name="Wiebenga A."/>
            <person name="De vries R.P."/>
            <person name="Grigoriev I.V."/>
            <person name="Mortensen U.H."/>
            <person name="Andersen M.R."/>
            <person name="Baker S.E."/>
        </authorList>
    </citation>
    <scope>NUCLEOTIDE SEQUENCE [LARGE SCALE GENOMIC DNA]</scope>
    <source>
        <strain evidence="3 4">CBS 139.54b</strain>
    </source>
</reference>
<evidence type="ECO:0000313" key="3">
    <source>
        <dbReference type="EMBL" id="RDH27582.1"/>
    </source>
</evidence>
<dbReference type="Gene3D" id="3.40.50.12780">
    <property type="entry name" value="N-terminal domain of ligase-like"/>
    <property type="match status" value="1"/>
</dbReference>
<evidence type="ECO:0000259" key="1">
    <source>
        <dbReference type="Pfam" id="PF00501"/>
    </source>
</evidence>
<feature type="domain" description="AMP-dependent synthetase/ligase" evidence="1">
    <location>
        <begin position="43"/>
        <end position="421"/>
    </location>
</feature>
<dbReference type="SUPFAM" id="SSF56801">
    <property type="entry name" value="Acetyl-CoA synthetase-like"/>
    <property type="match status" value="1"/>
</dbReference>
<proteinExistence type="predicted"/>
<accession>A0A3F3PLC7</accession>
<dbReference type="RefSeq" id="XP_026620604.1">
    <property type="nucleotide sequence ID" value="XM_026774643.1"/>
</dbReference>
<dbReference type="PANTHER" id="PTHR24096:SF424">
    <property type="entry name" value="ACETYL-COA SYNTHETASE-LIKE PROTEIN-RELATED"/>
    <property type="match status" value="1"/>
</dbReference>
<organism evidence="3 4">
    <name type="scientific">Aspergillus welwitschiae</name>
    <dbReference type="NCBI Taxonomy" id="1341132"/>
    <lineage>
        <taxon>Eukaryota</taxon>
        <taxon>Fungi</taxon>
        <taxon>Dikarya</taxon>
        <taxon>Ascomycota</taxon>
        <taxon>Pezizomycotina</taxon>
        <taxon>Eurotiomycetes</taxon>
        <taxon>Eurotiomycetidae</taxon>
        <taxon>Eurotiales</taxon>
        <taxon>Aspergillaceae</taxon>
        <taxon>Aspergillus</taxon>
        <taxon>Aspergillus subgen. Circumdati</taxon>
    </lineage>
</organism>
<evidence type="ECO:0008006" key="5">
    <source>
        <dbReference type="Google" id="ProtNLM"/>
    </source>
</evidence>
<dbReference type="InterPro" id="IPR025110">
    <property type="entry name" value="AMP-bd_C"/>
</dbReference>
<dbReference type="STRING" id="1341132.A0A3F3PLC7"/>
<dbReference type="AlphaFoldDB" id="A0A3F3PLC7"/>
<sequence>MIESPCQVHIPHTDVASFVFNSGTASSRESPQYFDAASPSKCFSLAQAEVWVKQFAKGLQDLGLGADDKILLFSENRLYFPVLLWGVLAARCVFTAASPSASLRELDYQLRNSDAKILFTGQKQACVALEAAAQAGLGHKNVYLFCDPDEVISTSITSTTRLWTDIWRPVEEIRTWSWKAIDTPQEAEQTTAVINYSSGTTGLPKGVEITHYNLVANCTQLLEKRLLPPKTQTGNERRARLDISGERWLAPLPMYHAYGQTYYCVNAAVLQAKVFIMKSFSVQQYLLYLDIYRVTFMATVPAIMATIAKQPNPSIYNLWAIETVLSGSAPLSPDLGRVIERMYLRAGVSVKQGWGMTETTCSITGFAPDDQDDGRSIGWLNPNCAARIESLEDRDFSGAAPAGATIGEIWVAGPNIMKCYYKNPKATEEAIVVADGVRWLRTGDIGYIDERGCIYIVDRLKDLIKVKGLQVAPAELEQYLLTHPDVADAAVIGAKINGGEYPRAFVVRKKGAVTKEDLAQMIKSHFAPHKWLTGGVYFLDAIPRTGSGKVIRRDLPVIQTETQPIRGRL</sequence>
<dbReference type="GeneID" id="38142999"/>
<dbReference type="InterPro" id="IPR042099">
    <property type="entry name" value="ANL_N_sf"/>
</dbReference>
<protein>
    <recommendedName>
        <fullName evidence="5">Acetyl-CoA synthetase-like protein</fullName>
    </recommendedName>
</protein>
<dbReference type="InterPro" id="IPR020845">
    <property type="entry name" value="AMP-binding_CS"/>
</dbReference>
<dbReference type="Proteomes" id="UP000253729">
    <property type="component" value="Unassembled WGS sequence"/>
</dbReference>
<dbReference type="GO" id="GO:0016405">
    <property type="term" value="F:CoA-ligase activity"/>
    <property type="evidence" value="ECO:0007669"/>
    <property type="project" value="TreeGrafter"/>
</dbReference>
<keyword evidence="4" id="KW-1185">Reference proteome</keyword>
<dbReference type="PROSITE" id="PS00455">
    <property type="entry name" value="AMP_BINDING"/>
    <property type="match status" value="1"/>
</dbReference>
<gene>
    <name evidence="3" type="ORF">BDQ94DRAFT_184442</name>
</gene>
<dbReference type="Pfam" id="PF13193">
    <property type="entry name" value="AMP-binding_C"/>
    <property type="match status" value="1"/>
</dbReference>
<dbReference type="InterPro" id="IPR000873">
    <property type="entry name" value="AMP-dep_synth/lig_dom"/>
</dbReference>